<gene>
    <name evidence="4" type="ORF">F7Q92_04155</name>
</gene>
<dbReference type="Proteomes" id="UP000430120">
    <property type="component" value="Unassembled WGS sequence"/>
</dbReference>
<dbReference type="AlphaFoldDB" id="A0A643FFS1"/>
<dbReference type="SMART" id="SM00342">
    <property type="entry name" value="HTH_ARAC"/>
    <property type="match status" value="1"/>
</dbReference>
<name>A0A643FFS1_IDEDE</name>
<dbReference type="SUPFAM" id="SSF46689">
    <property type="entry name" value="Homeodomain-like"/>
    <property type="match status" value="1"/>
</dbReference>
<dbReference type="PANTHER" id="PTHR43130:SF3">
    <property type="entry name" value="HTH-TYPE TRANSCRIPTIONAL REGULATOR RV1931C"/>
    <property type="match status" value="1"/>
</dbReference>
<dbReference type="EMBL" id="VZPB01000006">
    <property type="protein sequence ID" value="KAB0584414.1"/>
    <property type="molecule type" value="Genomic_DNA"/>
</dbReference>
<evidence type="ECO:0000256" key="2">
    <source>
        <dbReference type="ARBA" id="ARBA00023163"/>
    </source>
</evidence>
<accession>A0A643FFS1</accession>
<evidence type="ECO:0000259" key="3">
    <source>
        <dbReference type="PROSITE" id="PS01124"/>
    </source>
</evidence>
<protein>
    <submittedName>
        <fullName evidence="4">Helix-turn-helix domain-containing protein</fullName>
    </submittedName>
</protein>
<comment type="caution">
    <text evidence="4">The sequence shown here is derived from an EMBL/GenBank/DDBJ whole genome shotgun (WGS) entry which is preliminary data.</text>
</comment>
<keyword evidence="5" id="KW-1185">Reference proteome</keyword>
<dbReference type="InterPro" id="IPR018060">
    <property type="entry name" value="HTH_AraC"/>
</dbReference>
<dbReference type="PANTHER" id="PTHR43130">
    <property type="entry name" value="ARAC-FAMILY TRANSCRIPTIONAL REGULATOR"/>
    <property type="match status" value="1"/>
</dbReference>
<dbReference type="InterPro" id="IPR029062">
    <property type="entry name" value="Class_I_gatase-like"/>
</dbReference>
<dbReference type="GO" id="GO:0043565">
    <property type="term" value="F:sequence-specific DNA binding"/>
    <property type="evidence" value="ECO:0007669"/>
    <property type="project" value="InterPro"/>
</dbReference>
<dbReference type="Gene3D" id="1.10.10.60">
    <property type="entry name" value="Homeodomain-like"/>
    <property type="match status" value="1"/>
</dbReference>
<organism evidence="4 5">
    <name type="scientific">Ideonella dechloratans</name>
    <dbReference type="NCBI Taxonomy" id="36863"/>
    <lineage>
        <taxon>Bacteria</taxon>
        <taxon>Pseudomonadati</taxon>
        <taxon>Pseudomonadota</taxon>
        <taxon>Betaproteobacteria</taxon>
        <taxon>Burkholderiales</taxon>
        <taxon>Sphaerotilaceae</taxon>
        <taxon>Ideonella</taxon>
    </lineage>
</organism>
<dbReference type="OrthoDB" id="8543772at2"/>
<proteinExistence type="predicted"/>
<evidence type="ECO:0000313" key="4">
    <source>
        <dbReference type="EMBL" id="KAB0584414.1"/>
    </source>
</evidence>
<keyword evidence="1" id="KW-0805">Transcription regulation</keyword>
<dbReference type="InterPro" id="IPR009057">
    <property type="entry name" value="Homeodomain-like_sf"/>
</dbReference>
<reference evidence="4 5" key="1">
    <citation type="submission" date="2019-09" db="EMBL/GenBank/DDBJ databases">
        <title>Draft genome sequences of 48 bacterial type strains from the CCUG.</title>
        <authorList>
            <person name="Tunovic T."/>
            <person name="Pineiro-Iglesias B."/>
            <person name="Unosson C."/>
            <person name="Inganas E."/>
            <person name="Ohlen M."/>
            <person name="Cardew S."/>
            <person name="Jensie-Markopoulos S."/>
            <person name="Salva-Serra F."/>
            <person name="Jaen-Luchoro D."/>
            <person name="Karlsson R."/>
            <person name="Svensson-Stadler L."/>
            <person name="Chun J."/>
            <person name="Moore E."/>
        </authorList>
    </citation>
    <scope>NUCLEOTIDE SEQUENCE [LARGE SCALE GENOMIC DNA]</scope>
    <source>
        <strain evidence="4 5">CCUG 30977</strain>
    </source>
</reference>
<dbReference type="RefSeq" id="WP_151122750.1">
    <property type="nucleotide sequence ID" value="NZ_CP088081.1"/>
</dbReference>
<evidence type="ECO:0000313" key="5">
    <source>
        <dbReference type="Proteomes" id="UP000430120"/>
    </source>
</evidence>
<keyword evidence="2" id="KW-0804">Transcription</keyword>
<dbReference type="Gene3D" id="3.40.50.880">
    <property type="match status" value="1"/>
</dbReference>
<evidence type="ECO:0000256" key="1">
    <source>
        <dbReference type="ARBA" id="ARBA00023015"/>
    </source>
</evidence>
<dbReference type="Pfam" id="PF12833">
    <property type="entry name" value="HTH_18"/>
    <property type="match status" value="1"/>
</dbReference>
<dbReference type="GO" id="GO:0003700">
    <property type="term" value="F:DNA-binding transcription factor activity"/>
    <property type="evidence" value="ECO:0007669"/>
    <property type="project" value="InterPro"/>
</dbReference>
<dbReference type="InterPro" id="IPR052158">
    <property type="entry name" value="INH-QAR"/>
</dbReference>
<feature type="domain" description="HTH araC/xylS-type" evidence="3">
    <location>
        <begin position="237"/>
        <end position="325"/>
    </location>
</feature>
<dbReference type="PROSITE" id="PS01124">
    <property type="entry name" value="HTH_ARAC_FAMILY_2"/>
    <property type="match status" value="1"/>
</dbReference>
<sequence>MRLPAGPVNLWFLVLPDTLLLDLAGPAEAFRLANQHLARRGLPPAFALHFISPEPETLSSVGLPLAGLMPLPAALPPDSWVWLLGRPGEASKVIRPEPAWLSARDWLNLTLAPLLQANPSPCRLLTVCSGALLAADAGLLAHREATTHHELLDELARLAPGCKVQGNRVFVQDGPVWSSAGVTAGIDLALHLVAEVLGEGPASAVAQVMVVFHRRGQQDPERSPLLAGRRHLHPAVHAVQNAVVEAPGEDWSLERMASVAHVTPRHLTRLFQQHAGVSPRQHVEQVRLALAREAHGSGMSRDRAADLAGFSSTRQWRRARTRQAD</sequence>
<dbReference type="SUPFAM" id="SSF52317">
    <property type="entry name" value="Class I glutamine amidotransferase-like"/>
    <property type="match status" value="1"/>
</dbReference>